<dbReference type="Proteomes" id="UP000419743">
    <property type="component" value="Unassembled WGS sequence"/>
</dbReference>
<reference evidence="3 4" key="1">
    <citation type="submission" date="2019-11" db="EMBL/GenBank/DDBJ databases">
        <authorList>
            <person name="Criscuolo A."/>
        </authorList>
    </citation>
    <scope>NUCLEOTIDE SEQUENCE [LARGE SCALE GENOMIC DNA]</scope>
    <source>
        <strain evidence="3">CIP111667</strain>
    </source>
</reference>
<dbReference type="EC" id="1.5.1.28" evidence="3"/>
<dbReference type="Gene3D" id="1.10.1040.10">
    <property type="entry name" value="N-(1-d-carboxylethyl)-l-norvaline Dehydrogenase, domain 2"/>
    <property type="match status" value="1"/>
</dbReference>
<name>A0A7M4DRZ3_9MICO</name>
<accession>A0A7M4DRZ3</accession>
<dbReference type="Gene3D" id="3.40.50.720">
    <property type="entry name" value="NAD(P)-binding Rossmann-like Domain"/>
    <property type="match status" value="1"/>
</dbReference>
<dbReference type="RefSeq" id="WP_156743501.1">
    <property type="nucleotide sequence ID" value="NZ_CACRYJ010000068.1"/>
</dbReference>
<dbReference type="InterPro" id="IPR008927">
    <property type="entry name" value="6-PGluconate_DH-like_C_sf"/>
</dbReference>
<dbReference type="GO" id="GO:0047129">
    <property type="term" value="F:opine dehydrogenase activity"/>
    <property type="evidence" value="ECO:0007669"/>
    <property type="project" value="UniProtKB-EC"/>
</dbReference>
<evidence type="ECO:0000259" key="1">
    <source>
        <dbReference type="Pfam" id="PF02317"/>
    </source>
</evidence>
<dbReference type="PANTHER" id="PTHR38015:SF1">
    <property type="entry name" value="OPINE DEHYDROGENASE DOMAIN-CONTAINING PROTEIN"/>
    <property type="match status" value="1"/>
</dbReference>
<protein>
    <submittedName>
        <fullName evidence="3">Opine dehydrogenase</fullName>
        <ecNumber evidence="3">1.5.1.28</ecNumber>
    </submittedName>
</protein>
<evidence type="ECO:0000313" key="3">
    <source>
        <dbReference type="EMBL" id="VZO40237.1"/>
    </source>
</evidence>
<dbReference type="EMBL" id="CACRYJ010000068">
    <property type="protein sequence ID" value="VZO40237.1"/>
    <property type="molecule type" value="Genomic_DNA"/>
</dbReference>
<evidence type="ECO:0000259" key="2">
    <source>
        <dbReference type="Pfam" id="PF02558"/>
    </source>
</evidence>
<gene>
    <name evidence="3" type="primary">odh</name>
    <name evidence="3" type="ORF">HALOF300_04940</name>
</gene>
<feature type="domain" description="Opine dehydrogenase" evidence="1">
    <location>
        <begin position="188"/>
        <end position="336"/>
    </location>
</feature>
<dbReference type="InterPro" id="IPR013332">
    <property type="entry name" value="KPR_N"/>
</dbReference>
<comment type="caution">
    <text evidence="3">The sequence shown here is derived from an EMBL/GenBank/DDBJ whole genome shotgun (WGS) entry which is preliminary data.</text>
</comment>
<dbReference type="Pfam" id="PF02558">
    <property type="entry name" value="ApbA"/>
    <property type="match status" value="1"/>
</dbReference>
<evidence type="ECO:0000313" key="4">
    <source>
        <dbReference type="Proteomes" id="UP000419743"/>
    </source>
</evidence>
<dbReference type="InterPro" id="IPR036291">
    <property type="entry name" value="NAD(P)-bd_dom_sf"/>
</dbReference>
<keyword evidence="4" id="KW-1185">Reference proteome</keyword>
<sequence length="370" mass="38671">MTTLPQSVTVLGSGAGALSSAMELSLAGVDVTVADFERFRTNIDAINAHGVIRLKTPWHRITESPARGSLDPAAAIRDADVIVVSVPAFGHDTFADLLAANLSGGEQVIFAGEGGGSLALVAAMRRAGRRVEVDIAELNSLPYGARVREPGLITASRKIGGTIVAGMPAGNRAVRTACAIWSSVSAGESVLETVLLNFNAIDHVPPILANLGAIEGRPGKFLLWGEGASPAVARFIGAIDAELIDIRRTLGFANLKGYETYLVEQGFAPTFLGDLHATLQSSAFSDSTFGTGPNALESRYITEDVPYALCLMASIGREVGVPTPTVDAMIHLAGIATGTDYRAQGRTLATFGLDGVGRDGLLEATRTGWW</sequence>
<feature type="domain" description="Ketopantoate reductase N-terminal" evidence="2">
    <location>
        <begin position="8"/>
        <end position="122"/>
    </location>
</feature>
<keyword evidence="3" id="KW-0560">Oxidoreductase</keyword>
<dbReference type="PANTHER" id="PTHR38015">
    <property type="entry name" value="BLR6086 PROTEIN"/>
    <property type="match status" value="1"/>
</dbReference>
<dbReference type="InterPro" id="IPR051729">
    <property type="entry name" value="Opine/Lysopine_DH"/>
</dbReference>
<dbReference type="AlphaFoldDB" id="A0A7M4DRZ3"/>
<dbReference type="InterPro" id="IPR003421">
    <property type="entry name" value="Opine_DH"/>
</dbReference>
<dbReference type="SUPFAM" id="SSF51735">
    <property type="entry name" value="NAD(P)-binding Rossmann-fold domains"/>
    <property type="match status" value="1"/>
</dbReference>
<organism evidence="3 4">
    <name type="scientific">Occultella aeris</name>
    <dbReference type="NCBI Taxonomy" id="2761496"/>
    <lineage>
        <taxon>Bacteria</taxon>
        <taxon>Bacillati</taxon>
        <taxon>Actinomycetota</taxon>
        <taxon>Actinomycetes</taxon>
        <taxon>Micrococcales</taxon>
        <taxon>Ruaniaceae</taxon>
        <taxon>Occultella</taxon>
    </lineage>
</organism>
<dbReference type="InterPro" id="IPR013328">
    <property type="entry name" value="6PGD_dom2"/>
</dbReference>
<dbReference type="Pfam" id="PF02317">
    <property type="entry name" value="Octopine_DH"/>
    <property type="match status" value="1"/>
</dbReference>
<proteinExistence type="predicted"/>
<dbReference type="SUPFAM" id="SSF48179">
    <property type="entry name" value="6-phosphogluconate dehydrogenase C-terminal domain-like"/>
    <property type="match status" value="1"/>
</dbReference>